<dbReference type="Pfam" id="PF07690">
    <property type="entry name" value="MFS_1"/>
    <property type="match status" value="1"/>
</dbReference>
<evidence type="ECO:0000313" key="3">
    <source>
        <dbReference type="EMBL" id="BBC29605.1"/>
    </source>
</evidence>
<feature type="transmembrane region" description="Helical" evidence="2">
    <location>
        <begin position="72"/>
        <end position="94"/>
    </location>
</feature>
<protein>
    <recommendedName>
        <fullName evidence="5">MFS transporter</fullName>
    </recommendedName>
</protein>
<feature type="region of interest" description="Disordered" evidence="1">
    <location>
        <begin position="1"/>
        <end position="27"/>
    </location>
</feature>
<reference evidence="3 4" key="2">
    <citation type="journal article" date="2023" name="ChemBioChem">
        <title>Acyltransferase Domain Exchange between Two Independent Type I Polyketide Synthases in the Same Producer Strain of Macrolide Antibiotics.</title>
        <authorList>
            <person name="Kudo F."/>
            <person name="Kishikawa K."/>
            <person name="Tsuboi K."/>
            <person name="Kido T."/>
            <person name="Usui T."/>
            <person name="Hashimoto J."/>
            <person name="Shin-Ya K."/>
            <person name="Miyanaga A."/>
            <person name="Eguchi T."/>
        </authorList>
    </citation>
    <scope>NUCLEOTIDE SEQUENCE [LARGE SCALE GENOMIC DNA]</scope>
    <source>
        <strain evidence="3 4">A-8890</strain>
    </source>
</reference>
<evidence type="ECO:0008006" key="5">
    <source>
        <dbReference type="Google" id="ProtNLM"/>
    </source>
</evidence>
<feature type="compositionally biased region" description="Polar residues" evidence="1">
    <location>
        <begin position="10"/>
        <end position="20"/>
    </location>
</feature>
<evidence type="ECO:0000313" key="4">
    <source>
        <dbReference type="Proteomes" id="UP001321542"/>
    </source>
</evidence>
<dbReference type="SUPFAM" id="SSF103473">
    <property type="entry name" value="MFS general substrate transporter"/>
    <property type="match status" value="1"/>
</dbReference>
<dbReference type="Gene3D" id="1.20.1250.20">
    <property type="entry name" value="MFS general substrate transporter like domains"/>
    <property type="match status" value="1"/>
</dbReference>
<feature type="transmembrane region" description="Helical" evidence="2">
    <location>
        <begin position="169"/>
        <end position="189"/>
    </location>
</feature>
<feature type="transmembrane region" description="Helical" evidence="2">
    <location>
        <begin position="106"/>
        <end position="124"/>
    </location>
</feature>
<dbReference type="Proteomes" id="UP001321542">
    <property type="component" value="Chromosome"/>
</dbReference>
<reference evidence="3 4" key="1">
    <citation type="journal article" date="2010" name="ChemBioChem">
        <title>Cloning and characterization of the biosynthetic gene cluster of 16-membered macrolide antibiotic FD-891: involvement of a dual functional cytochrome P450 monooxygenase catalyzing epoxidation and hydroxylation.</title>
        <authorList>
            <person name="Kudo F."/>
            <person name="Motegi A."/>
            <person name="Mizoue K."/>
            <person name="Eguchi T."/>
        </authorList>
    </citation>
    <scope>NUCLEOTIDE SEQUENCE [LARGE SCALE GENOMIC DNA]</scope>
    <source>
        <strain evidence="3 4">A-8890</strain>
    </source>
</reference>
<keyword evidence="2" id="KW-0812">Transmembrane</keyword>
<evidence type="ECO:0000256" key="1">
    <source>
        <dbReference type="SAM" id="MobiDB-lite"/>
    </source>
</evidence>
<organism evidence="3 4">
    <name type="scientific">Streptomyces graminofaciens</name>
    <dbReference type="NCBI Taxonomy" id="68212"/>
    <lineage>
        <taxon>Bacteria</taxon>
        <taxon>Bacillati</taxon>
        <taxon>Actinomycetota</taxon>
        <taxon>Actinomycetes</taxon>
        <taxon>Kitasatosporales</taxon>
        <taxon>Streptomycetaceae</taxon>
        <taxon>Streptomyces</taxon>
    </lineage>
</organism>
<keyword evidence="2" id="KW-0472">Membrane</keyword>
<gene>
    <name evidence="3" type="ORF">SGFS_008990</name>
</gene>
<feature type="transmembrane region" description="Helical" evidence="2">
    <location>
        <begin position="136"/>
        <end position="157"/>
    </location>
</feature>
<name>A0ABN5V8I8_9ACTN</name>
<dbReference type="InterPro" id="IPR036259">
    <property type="entry name" value="MFS_trans_sf"/>
</dbReference>
<dbReference type="EMBL" id="AP018448">
    <property type="protein sequence ID" value="BBC29605.1"/>
    <property type="molecule type" value="Genomic_DNA"/>
</dbReference>
<evidence type="ECO:0000256" key="2">
    <source>
        <dbReference type="SAM" id="Phobius"/>
    </source>
</evidence>
<dbReference type="PANTHER" id="PTHR23528">
    <property type="match status" value="1"/>
</dbReference>
<sequence>MYEEAPAALPQTQPHTSQPPAGTEPTERVSRAWTARFSLVWLGFWAAQFVPIQLTLPDELERMDPTHKIRDFGVITGAAALISLLTLPLCGALCDRTRSRWGRRRVWMAAGAAVTAVGLVLAGLQTTPIGLCLAWLWGTVGLGAATAGLTATVADQVPERQRGMISGAMYAPQAVGIVAGIAAVGAFGLNTAETYRMLAAACPKPDPARRTRAS</sequence>
<accession>A0ABN5V8I8</accession>
<feature type="transmembrane region" description="Helical" evidence="2">
    <location>
        <begin position="33"/>
        <end position="52"/>
    </location>
</feature>
<keyword evidence="4" id="KW-1185">Reference proteome</keyword>
<dbReference type="PANTHER" id="PTHR23528:SF1">
    <property type="entry name" value="MAJOR FACILITATOR SUPERFAMILY (MFS) PROFILE DOMAIN-CONTAINING PROTEIN"/>
    <property type="match status" value="1"/>
</dbReference>
<proteinExistence type="predicted"/>
<keyword evidence="2" id="KW-1133">Transmembrane helix</keyword>
<dbReference type="InterPro" id="IPR011701">
    <property type="entry name" value="MFS"/>
</dbReference>